<keyword evidence="2 4" id="KW-0442">Lipid degradation</keyword>
<dbReference type="CDD" id="cd07231">
    <property type="entry name" value="Pat_SDP1-like"/>
    <property type="match status" value="1"/>
</dbReference>
<name>A0AAN9HXM3_CROPI</name>
<protein>
    <recommendedName>
        <fullName evidence="6">PNPLA domain-containing protein</fullName>
    </recommendedName>
</protein>
<comment type="caution">
    <text evidence="4">Lacks conserved residue(s) required for the propagation of feature annotation.</text>
</comment>
<dbReference type="InterPro" id="IPR050301">
    <property type="entry name" value="NTE"/>
</dbReference>
<accession>A0AAN9HXM3</accession>
<evidence type="ECO:0000256" key="1">
    <source>
        <dbReference type="ARBA" id="ARBA00022801"/>
    </source>
</evidence>
<reference evidence="7 8" key="1">
    <citation type="submission" date="2024-01" db="EMBL/GenBank/DDBJ databases">
        <title>The genomes of 5 underutilized Papilionoideae crops provide insights into root nodulation and disease resistanc.</title>
        <authorList>
            <person name="Yuan L."/>
        </authorList>
    </citation>
    <scope>NUCLEOTIDE SEQUENCE [LARGE SCALE GENOMIC DNA]</scope>
    <source>
        <strain evidence="7">ZHUSHIDOU_FW_LH</strain>
        <tissue evidence="7">Leaf</tissue>
    </source>
</reference>
<sequence length="850" mass="95538">MDQISNEATIDQFPIGPSGILSRTIAFRVLFCKSMSHLRHQILLVLLDVFHKFRRVWVPIISWLHPRISWLNPRNPRGILAMIIIVAFLLKRGSSVKVRAEMAYRRKFWRNMMRSALTYEEWAHAAKMLDKETPKMNEADLYDVELVRNKLQELRHRREEGSLRDIIFCMRADLVRNLGNMCNPELHKDRLHVPRLIKEYIDEVSTQMRMVCESDSEELALEEKYAFMHETRHAFGRTALLLSGGASLGAFHVGVVKTLVEHKLLPRIIAGSSVGSLMCSVVATRSWPELQSFFEDSLHSLQFFDQMGGIFTVVKRVTTFGAVHEIRQLQMLLRHLTSNLTFQEAYDMTGRILGITVCSPRKHEPPRCLNYLTSPHVVIWSAVTASCAFPGLFEAQELMAKNRSGEIVPYHPPFNLGPEEGSTPVRRWRDGSLEIDLPMMQLKELFNVNHFIVSQANPHIAPLLRLKGFIRACGGNFAAKLAHLVEMEVKHRCNQVLELGFRLGGLAKLFAQDWEGDVTVVMPATLTQYSKIIQNPSYMELQKAANQGRRSTWEKLSAIKANCGIELVLDECVAVLNHMRRLKRNAERAAAAAASHAPPSAVKFSAPRRIPSWNVIARENSSGSLEDLITDAPSSLQHGVNGYGATIKNWKSHRSVHDVSDSESETADLNSWTRSGGPLMRTTSADTFIDFVHNLEVDAELNRGMVTDPNPRDFQYHNSRVTTPDRRSESSESVTKENGNGVVTSGSSIMVTEGDLLLPEMIHNGIVFNVVKKEDLTSSNRSNDYDSYHYEVAECVQIDCPGKEMDAASSASENGDDDSATAKSAKSLTETPDCHSTDHPGTYLVQDQHC</sequence>
<evidence type="ECO:0000256" key="5">
    <source>
        <dbReference type="SAM" id="MobiDB-lite"/>
    </source>
</evidence>
<dbReference type="PANTHER" id="PTHR14226:SF72">
    <property type="entry name" value="TRIACYLGLYCEROL LIPASE-RELATED"/>
    <property type="match status" value="1"/>
</dbReference>
<evidence type="ECO:0000259" key="6">
    <source>
        <dbReference type="PROSITE" id="PS51635"/>
    </source>
</evidence>
<dbReference type="Pfam" id="PF01734">
    <property type="entry name" value="Patatin"/>
    <property type="match status" value="1"/>
</dbReference>
<comment type="caution">
    <text evidence="7">The sequence shown here is derived from an EMBL/GenBank/DDBJ whole genome shotgun (WGS) entry which is preliminary data.</text>
</comment>
<dbReference type="PANTHER" id="PTHR14226">
    <property type="entry name" value="NEUROPATHY TARGET ESTERASE/SWISS CHEESE D.MELANOGASTER"/>
    <property type="match status" value="1"/>
</dbReference>
<evidence type="ECO:0000313" key="7">
    <source>
        <dbReference type="EMBL" id="KAK7256195.1"/>
    </source>
</evidence>
<feature type="region of interest" description="Disordered" evidence="5">
    <location>
        <begin position="704"/>
        <end position="746"/>
    </location>
</feature>
<dbReference type="SUPFAM" id="SSF52151">
    <property type="entry name" value="FabD/lysophospholipase-like"/>
    <property type="match status" value="1"/>
</dbReference>
<evidence type="ECO:0000256" key="3">
    <source>
        <dbReference type="ARBA" id="ARBA00023098"/>
    </source>
</evidence>
<feature type="region of interest" description="Disordered" evidence="5">
    <location>
        <begin position="805"/>
        <end position="850"/>
    </location>
</feature>
<keyword evidence="1 4" id="KW-0378">Hydrolase</keyword>
<dbReference type="Gene3D" id="3.40.1090.10">
    <property type="entry name" value="Cytosolic phospholipase A2 catalytic domain"/>
    <property type="match status" value="1"/>
</dbReference>
<keyword evidence="8" id="KW-1185">Reference proteome</keyword>
<dbReference type="InterPro" id="IPR016035">
    <property type="entry name" value="Acyl_Trfase/lysoPLipase"/>
</dbReference>
<feature type="short sequence motif" description="GXSXG" evidence="4">
    <location>
        <begin position="271"/>
        <end position="275"/>
    </location>
</feature>
<evidence type="ECO:0000256" key="4">
    <source>
        <dbReference type="PROSITE-ProRule" id="PRU01161"/>
    </source>
</evidence>
<dbReference type="Proteomes" id="UP001372338">
    <property type="component" value="Unassembled WGS sequence"/>
</dbReference>
<keyword evidence="3 4" id="KW-0443">Lipid metabolism</keyword>
<organism evidence="7 8">
    <name type="scientific">Crotalaria pallida</name>
    <name type="common">Smooth rattlebox</name>
    <name type="synonym">Crotalaria striata</name>
    <dbReference type="NCBI Taxonomy" id="3830"/>
    <lineage>
        <taxon>Eukaryota</taxon>
        <taxon>Viridiplantae</taxon>
        <taxon>Streptophyta</taxon>
        <taxon>Embryophyta</taxon>
        <taxon>Tracheophyta</taxon>
        <taxon>Spermatophyta</taxon>
        <taxon>Magnoliopsida</taxon>
        <taxon>eudicotyledons</taxon>
        <taxon>Gunneridae</taxon>
        <taxon>Pentapetalae</taxon>
        <taxon>rosids</taxon>
        <taxon>fabids</taxon>
        <taxon>Fabales</taxon>
        <taxon>Fabaceae</taxon>
        <taxon>Papilionoideae</taxon>
        <taxon>50 kb inversion clade</taxon>
        <taxon>genistoids sensu lato</taxon>
        <taxon>core genistoids</taxon>
        <taxon>Crotalarieae</taxon>
        <taxon>Crotalaria</taxon>
    </lineage>
</organism>
<dbReference type="PROSITE" id="PS51635">
    <property type="entry name" value="PNPLA"/>
    <property type="match status" value="1"/>
</dbReference>
<dbReference type="GO" id="GO:0016042">
    <property type="term" value="P:lipid catabolic process"/>
    <property type="evidence" value="ECO:0007669"/>
    <property type="project" value="UniProtKB-UniRule"/>
</dbReference>
<feature type="active site" description="Nucleophile" evidence="4">
    <location>
        <position position="273"/>
    </location>
</feature>
<evidence type="ECO:0000313" key="8">
    <source>
        <dbReference type="Proteomes" id="UP001372338"/>
    </source>
</evidence>
<dbReference type="Pfam" id="PF11815">
    <property type="entry name" value="DUF3336"/>
    <property type="match status" value="1"/>
</dbReference>
<dbReference type="AlphaFoldDB" id="A0AAN9HXM3"/>
<feature type="compositionally biased region" description="Polar residues" evidence="5">
    <location>
        <begin position="821"/>
        <end position="830"/>
    </location>
</feature>
<proteinExistence type="predicted"/>
<dbReference type="InterPro" id="IPR002641">
    <property type="entry name" value="PNPLA_dom"/>
</dbReference>
<feature type="compositionally biased region" description="Polar residues" evidence="5">
    <location>
        <begin position="731"/>
        <end position="746"/>
    </location>
</feature>
<dbReference type="GO" id="GO:0004806">
    <property type="term" value="F:triacylglycerol lipase activity"/>
    <property type="evidence" value="ECO:0007669"/>
    <property type="project" value="InterPro"/>
</dbReference>
<gene>
    <name evidence="7" type="ORF">RIF29_29633</name>
</gene>
<feature type="domain" description="PNPLA" evidence="6">
    <location>
        <begin position="240"/>
        <end position="443"/>
    </location>
</feature>
<feature type="active site" description="Proton acceptor" evidence="4">
    <location>
        <position position="430"/>
    </location>
</feature>
<dbReference type="InterPro" id="IPR021771">
    <property type="entry name" value="Triacylglycerol_lipase_N"/>
</dbReference>
<dbReference type="EMBL" id="JAYWIO010000006">
    <property type="protein sequence ID" value="KAK7256195.1"/>
    <property type="molecule type" value="Genomic_DNA"/>
</dbReference>
<evidence type="ECO:0000256" key="2">
    <source>
        <dbReference type="ARBA" id="ARBA00022963"/>
    </source>
</evidence>